<evidence type="ECO:0000313" key="3">
    <source>
        <dbReference type="EMBL" id="KAJ0393255.1"/>
    </source>
</evidence>
<organism evidence="3 4">
    <name type="scientific">Pythium insidiosum</name>
    <name type="common">Pythiosis disease agent</name>
    <dbReference type="NCBI Taxonomy" id="114742"/>
    <lineage>
        <taxon>Eukaryota</taxon>
        <taxon>Sar</taxon>
        <taxon>Stramenopiles</taxon>
        <taxon>Oomycota</taxon>
        <taxon>Peronosporomycetes</taxon>
        <taxon>Pythiales</taxon>
        <taxon>Pythiaceae</taxon>
        <taxon>Pythium</taxon>
    </lineage>
</organism>
<accession>A0AAD5LC29</accession>
<evidence type="ECO:0008006" key="5">
    <source>
        <dbReference type="Google" id="ProtNLM"/>
    </source>
</evidence>
<dbReference type="Proteomes" id="UP001209570">
    <property type="component" value="Unassembled WGS sequence"/>
</dbReference>
<feature type="region of interest" description="Disordered" evidence="1">
    <location>
        <begin position="159"/>
        <end position="185"/>
    </location>
</feature>
<keyword evidence="4" id="KW-1185">Reference proteome</keyword>
<feature type="compositionally biased region" description="Basic residues" evidence="1">
    <location>
        <begin position="165"/>
        <end position="177"/>
    </location>
</feature>
<evidence type="ECO:0000256" key="1">
    <source>
        <dbReference type="SAM" id="MobiDB-lite"/>
    </source>
</evidence>
<feature type="transmembrane region" description="Helical" evidence="2">
    <location>
        <begin position="100"/>
        <end position="116"/>
    </location>
</feature>
<name>A0AAD5LC29_PYTIN</name>
<dbReference type="EMBL" id="JAKCXM010000512">
    <property type="protein sequence ID" value="KAJ0393255.1"/>
    <property type="molecule type" value="Genomic_DNA"/>
</dbReference>
<comment type="caution">
    <text evidence="3">The sequence shown here is derived from an EMBL/GenBank/DDBJ whole genome shotgun (WGS) entry which is preliminary data.</text>
</comment>
<evidence type="ECO:0000313" key="4">
    <source>
        <dbReference type="Proteomes" id="UP001209570"/>
    </source>
</evidence>
<dbReference type="AlphaFoldDB" id="A0AAD5LC29"/>
<proteinExistence type="predicted"/>
<feature type="transmembrane region" description="Helical" evidence="2">
    <location>
        <begin position="122"/>
        <end position="142"/>
    </location>
</feature>
<keyword evidence="2" id="KW-1133">Transmembrane helix</keyword>
<gene>
    <name evidence="3" type="ORF">P43SY_008254</name>
</gene>
<keyword evidence="2" id="KW-0472">Membrane</keyword>
<protein>
    <recommendedName>
        <fullName evidence="5">Transmembrane protein</fullName>
    </recommendedName>
</protein>
<keyword evidence="2" id="KW-0812">Transmembrane</keyword>
<sequence length="185" mass="20640">MRKHSVGSQPVLGVLRNDRTPLNTPYTPQLVKLQLRRHDEHDDSSSTAPTPASAAVATIRASVLHLLQPFRHVRSGVDRVVGRVLPSSVEQSAVFRRHRSWVVSYITTVLCIPFVMLLSPMVIAFCICTSPIWIAGVVVLAIRSFMPFWRHTPMPEEFTHSPNSHLRRTNGTHHRMNGHSSSAAG</sequence>
<reference evidence="3" key="1">
    <citation type="submission" date="2021-12" db="EMBL/GenBank/DDBJ databases">
        <title>Prjna785345.</title>
        <authorList>
            <person name="Rujirawat T."/>
            <person name="Krajaejun T."/>
        </authorList>
    </citation>
    <scope>NUCLEOTIDE SEQUENCE</scope>
    <source>
        <strain evidence="3">Pi057C3</strain>
    </source>
</reference>
<evidence type="ECO:0000256" key="2">
    <source>
        <dbReference type="SAM" id="Phobius"/>
    </source>
</evidence>